<name>A0AAV7J6B2_COTGL</name>
<evidence type="ECO:0008006" key="3">
    <source>
        <dbReference type="Google" id="ProtNLM"/>
    </source>
</evidence>
<proteinExistence type="predicted"/>
<evidence type="ECO:0000313" key="2">
    <source>
        <dbReference type="Proteomes" id="UP000826195"/>
    </source>
</evidence>
<evidence type="ECO:0000313" key="1">
    <source>
        <dbReference type="EMBL" id="KAH0567641.1"/>
    </source>
</evidence>
<gene>
    <name evidence="1" type="ORF">KQX54_011182</name>
</gene>
<reference evidence="1 2" key="1">
    <citation type="journal article" date="2021" name="J. Hered.">
        <title>A chromosome-level genome assembly of the parasitoid wasp, Cotesia glomerata (Hymenoptera: Braconidae).</title>
        <authorList>
            <person name="Pinto B.J."/>
            <person name="Weis J.J."/>
            <person name="Gamble T."/>
            <person name="Ode P.J."/>
            <person name="Paul R."/>
            <person name="Zaspel J.M."/>
        </authorList>
    </citation>
    <scope>NUCLEOTIDE SEQUENCE [LARGE SCALE GENOMIC DNA]</scope>
    <source>
        <strain evidence="1">CgM1</strain>
    </source>
</reference>
<comment type="caution">
    <text evidence="1">The sequence shown here is derived from an EMBL/GenBank/DDBJ whole genome shotgun (WGS) entry which is preliminary data.</text>
</comment>
<dbReference type="AlphaFoldDB" id="A0AAV7J6B2"/>
<sequence>MISQYNLSKSDYTDFWAPCQKPSTSTKPKLPANRKLEWWDVRSSDTASLTCPLQGFPYRFLCYIHLEPVGLKPPSFSSDDESRTFSRRKGAHLALMCNAQEPVGLKAPKFVSENSLSAWTKRAKSQIALECYAQGSPVPTARNRCESLCPAMLREALSLEVNEYSTVLSIIPFFFVVEIEPVGLKAPKFSSDSSSSTYTKRQNIDIALQCNSQEPVGLKAPKFSSDLSFSGYARRKGVDIDLQCNAQGSPAPISRVFIVCTEPVGLKAPKFSSDSSFSGYARRQEPVGAKSPALSSEDLSRTIGRFKGQDTALVCAAQGSPVPVTSKAPTFSGDLKINLLNRERNEALSISCNAQGHPAPITRGPHVTLFDVEREVTILKCLFYSIFNLDPVGSKAPTFLGDVKSFFFLRHQGSSIGILCNPQGHPIPKIR</sequence>
<organism evidence="1 2">
    <name type="scientific">Cotesia glomerata</name>
    <name type="common">Lepidopteran parasitic wasp</name>
    <name type="synonym">Apanteles glomeratus</name>
    <dbReference type="NCBI Taxonomy" id="32391"/>
    <lineage>
        <taxon>Eukaryota</taxon>
        <taxon>Metazoa</taxon>
        <taxon>Ecdysozoa</taxon>
        <taxon>Arthropoda</taxon>
        <taxon>Hexapoda</taxon>
        <taxon>Insecta</taxon>
        <taxon>Pterygota</taxon>
        <taxon>Neoptera</taxon>
        <taxon>Endopterygota</taxon>
        <taxon>Hymenoptera</taxon>
        <taxon>Apocrita</taxon>
        <taxon>Ichneumonoidea</taxon>
        <taxon>Braconidae</taxon>
        <taxon>Microgastrinae</taxon>
        <taxon>Cotesia</taxon>
    </lineage>
</organism>
<dbReference type="EMBL" id="JAHXZJ010000001">
    <property type="protein sequence ID" value="KAH0567641.1"/>
    <property type="molecule type" value="Genomic_DNA"/>
</dbReference>
<protein>
    <recommendedName>
        <fullName evidence="3">Ig-like domain-containing protein</fullName>
    </recommendedName>
</protein>
<keyword evidence="2" id="KW-1185">Reference proteome</keyword>
<dbReference type="Proteomes" id="UP000826195">
    <property type="component" value="Unassembled WGS sequence"/>
</dbReference>
<accession>A0AAV7J6B2</accession>